<evidence type="ECO:0000256" key="4">
    <source>
        <dbReference type="ARBA" id="ARBA00022655"/>
    </source>
</evidence>
<comment type="similarity">
    <text evidence="2 8">Belongs to the pantothenate synthetase family.</text>
</comment>
<dbReference type="Pfam" id="PF02569">
    <property type="entry name" value="Pantoate_ligase"/>
    <property type="match status" value="1"/>
</dbReference>
<organism evidence="9 10">
    <name type="scientific">Filimonas effusa</name>
    <dbReference type="NCBI Taxonomy" id="2508721"/>
    <lineage>
        <taxon>Bacteria</taxon>
        <taxon>Pseudomonadati</taxon>
        <taxon>Bacteroidota</taxon>
        <taxon>Chitinophagia</taxon>
        <taxon>Chitinophagales</taxon>
        <taxon>Chitinophagaceae</taxon>
        <taxon>Filimonas</taxon>
    </lineage>
</organism>
<dbReference type="GO" id="GO:0005524">
    <property type="term" value="F:ATP binding"/>
    <property type="evidence" value="ECO:0007669"/>
    <property type="project" value="UniProtKB-KW"/>
</dbReference>
<comment type="subunit">
    <text evidence="8">Homodimer.</text>
</comment>
<dbReference type="OrthoDB" id="9773087at2"/>
<keyword evidence="10" id="KW-1185">Reference proteome</keyword>
<evidence type="ECO:0000256" key="3">
    <source>
        <dbReference type="ARBA" id="ARBA00022598"/>
    </source>
</evidence>
<name>A0A4Q1DB60_9BACT</name>
<evidence type="ECO:0000256" key="6">
    <source>
        <dbReference type="ARBA" id="ARBA00022840"/>
    </source>
</evidence>
<keyword evidence="4 8" id="KW-0566">Pantothenate biosynthesis</keyword>
<evidence type="ECO:0000256" key="7">
    <source>
        <dbReference type="ARBA" id="ARBA00048258"/>
    </source>
</evidence>
<feature type="binding site" evidence="8">
    <location>
        <position position="61"/>
    </location>
    <ligand>
        <name>(R)-pantoate</name>
        <dbReference type="ChEBI" id="CHEBI:15980"/>
    </ligand>
</feature>
<feature type="binding site" evidence="8">
    <location>
        <position position="155"/>
    </location>
    <ligand>
        <name>(R)-pantoate</name>
        <dbReference type="ChEBI" id="CHEBI:15980"/>
    </ligand>
</feature>
<protein>
    <recommendedName>
        <fullName evidence="8">Pantothenate synthetase</fullName>
        <shortName evidence="8">PS</shortName>
        <ecNumber evidence="8">6.3.2.1</ecNumber>
    </recommendedName>
    <alternativeName>
        <fullName evidence="8">Pantoate--beta-alanine ligase</fullName>
    </alternativeName>
    <alternativeName>
        <fullName evidence="8">Pantoate-activating enzyme</fullName>
    </alternativeName>
</protein>
<dbReference type="GO" id="GO:0004592">
    <property type="term" value="F:pantoate-beta-alanine ligase activity"/>
    <property type="evidence" value="ECO:0007669"/>
    <property type="project" value="UniProtKB-UniRule"/>
</dbReference>
<keyword evidence="5 8" id="KW-0547">Nucleotide-binding</keyword>
<comment type="catalytic activity">
    <reaction evidence="7 8">
        <text>(R)-pantoate + beta-alanine + ATP = (R)-pantothenate + AMP + diphosphate + H(+)</text>
        <dbReference type="Rhea" id="RHEA:10912"/>
        <dbReference type="ChEBI" id="CHEBI:15378"/>
        <dbReference type="ChEBI" id="CHEBI:15980"/>
        <dbReference type="ChEBI" id="CHEBI:29032"/>
        <dbReference type="ChEBI" id="CHEBI:30616"/>
        <dbReference type="ChEBI" id="CHEBI:33019"/>
        <dbReference type="ChEBI" id="CHEBI:57966"/>
        <dbReference type="ChEBI" id="CHEBI:456215"/>
        <dbReference type="EC" id="6.3.2.1"/>
    </reaction>
</comment>
<keyword evidence="6 8" id="KW-0067">ATP-binding</keyword>
<dbReference type="HAMAP" id="MF_00158">
    <property type="entry name" value="PanC"/>
    <property type="match status" value="1"/>
</dbReference>
<dbReference type="RefSeq" id="WP_129002431.1">
    <property type="nucleotide sequence ID" value="NZ_SDHZ01000001.1"/>
</dbReference>
<proteinExistence type="inferred from homology"/>
<reference evidence="9 10" key="1">
    <citation type="submission" date="2019-01" db="EMBL/GenBank/DDBJ databases">
        <title>Filimonas sp. strain TTM-71.</title>
        <authorList>
            <person name="Chen W.-M."/>
        </authorList>
    </citation>
    <scope>NUCLEOTIDE SEQUENCE [LARGE SCALE GENOMIC DNA]</scope>
    <source>
        <strain evidence="9 10">TTM-71</strain>
    </source>
</reference>
<sequence length="285" mass="31804">MILFKQVADLQAALSTARHEGKTIGFVPTMGALHEGHLSLLELARHQYDITVCSIFVNPTQFNDPKDFEKYPVTTDADIRLLEQAGINMLFLPGVSEIYPSGTTPGHHYDLGELEGLLDGAYRPGHFQGVCQVVHRLLDIVQPNALFLGQKDYQQCLVLKRMVQLENIPVEIIMAPTRREKDGLALSSRNMRLSPEAREKATALYKALQYFGENITVKSIQELRLESSAFLLRNDFEKVDYIEVADAGSLLPVEEITPGLKLVLLTAAFIEGVRLIDNLEWTVAG</sequence>
<dbReference type="GO" id="GO:0005829">
    <property type="term" value="C:cytosol"/>
    <property type="evidence" value="ECO:0007669"/>
    <property type="project" value="TreeGrafter"/>
</dbReference>
<dbReference type="UniPathway" id="UPA00028">
    <property type="reaction ID" value="UER00005"/>
</dbReference>
<accession>A0A4Q1DB60</accession>
<keyword evidence="3 8" id="KW-0436">Ligase</keyword>
<dbReference type="Proteomes" id="UP000290545">
    <property type="component" value="Unassembled WGS sequence"/>
</dbReference>
<evidence type="ECO:0000256" key="1">
    <source>
        <dbReference type="ARBA" id="ARBA00004990"/>
    </source>
</evidence>
<comment type="subcellular location">
    <subcellularLocation>
        <location evidence="8">Cytoplasm</location>
    </subcellularLocation>
</comment>
<comment type="miscellaneous">
    <text evidence="8">The reaction proceeds by a bi uni uni bi ping pong mechanism.</text>
</comment>
<dbReference type="PANTHER" id="PTHR21299:SF1">
    <property type="entry name" value="PANTOATE--BETA-ALANINE LIGASE"/>
    <property type="match status" value="1"/>
</dbReference>
<dbReference type="InterPro" id="IPR014729">
    <property type="entry name" value="Rossmann-like_a/b/a_fold"/>
</dbReference>
<comment type="caution">
    <text evidence="9">The sequence shown here is derived from an EMBL/GenBank/DDBJ whole genome shotgun (WGS) entry which is preliminary data.</text>
</comment>
<evidence type="ECO:0000256" key="8">
    <source>
        <dbReference type="HAMAP-Rule" id="MF_00158"/>
    </source>
</evidence>
<comment type="pathway">
    <text evidence="1 8">Cofactor biosynthesis; (R)-pantothenate biosynthesis; (R)-pantothenate from (R)-pantoate and beta-alanine: step 1/1.</text>
</comment>
<feature type="binding site" evidence="8">
    <location>
        <begin position="30"/>
        <end position="37"/>
    </location>
    <ligand>
        <name>ATP</name>
        <dbReference type="ChEBI" id="CHEBI:30616"/>
    </ligand>
</feature>
<dbReference type="AlphaFoldDB" id="A0A4Q1DB60"/>
<feature type="active site" description="Proton donor" evidence="8">
    <location>
        <position position="37"/>
    </location>
</feature>
<comment type="function">
    <text evidence="8">Catalyzes the condensation of pantoate with beta-alanine in an ATP-dependent reaction via a pantoyl-adenylate intermediate.</text>
</comment>
<keyword evidence="8" id="KW-0963">Cytoplasm</keyword>
<dbReference type="PANTHER" id="PTHR21299">
    <property type="entry name" value="CYTIDYLATE KINASE/PANTOATE-BETA-ALANINE LIGASE"/>
    <property type="match status" value="1"/>
</dbReference>
<dbReference type="NCBIfam" id="TIGR00018">
    <property type="entry name" value="panC"/>
    <property type="match status" value="1"/>
</dbReference>
<feature type="binding site" evidence="8">
    <location>
        <begin position="186"/>
        <end position="189"/>
    </location>
    <ligand>
        <name>ATP</name>
        <dbReference type="ChEBI" id="CHEBI:30616"/>
    </ligand>
</feature>
<evidence type="ECO:0000313" key="10">
    <source>
        <dbReference type="Proteomes" id="UP000290545"/>
    </source>
</evidence>
<dbReference type="EMBL" id="SDHZ01000001">
    <property type="protein sequence ID" value="RXK86684.1"/>
    <property type="molecule type" value="Genomic_DNA"/>
</dbReference>
<dbReference type="InterPro" id="IPR042176">
    <property type="entry name" value="Pantoate_ligase_C"/>
</dbReference>
<evidence type="ECO:0000313" key="9">
    <source>
        <dbReference type="EMBL" id="RXK86684.1"/>
    </source>
</evidence>
<dbReference type="EC" id="6.3.2.1" evidence="8"/>
<gene>
    <name evidence="8" type="primary">panC</name>
    <name evidence="9" type="ORF">ESB13_07725</name>
</gene>
<dbReference type="Gene3D" id="3.30.1300.10">
    <property type="entry name" value="Pantoate-beta-alanine ligase, C-terminal domain"/>
    <property type="match status" value="1"/>
</dbReference>
<feature type="binding site" evidence="8">
    <location>
        <begin position="149"/>
        <end position="152"/>
    </location>
    <ligand>
        <name>ATP</name>
        <dbReference type="ChEBI" id="CHEBI:30616"/>
    </ligand>
</feature>
<feature type="binding site" evidence="8">
    <location>
        <position position="61"/>
    </location>
    <ligand>
        <name>beta-alanine</name>
        <dbReference type="ChEBI" id="CHEBI:57966"/>
    </ligand>
</feature>
<dbReference type="GO" id="GO:0015940">
    <property type="term" value="P:pantothenate biosynthetic process"/>
    <property type="evidence" value="ECO:0007669"/>
    <property type="project" value="UniProtKB-UniRule"/>
</dbReference>
<dbReference type="CDD" id="cd00560">
    <property type="entry name" value="PanC"/>
    <property type="match status" value="1"/>
</dbReference>
<comment type="caution">
    <text evidence="8">Lacks conserved residue(s) required for the propagation of feature annotation.</text>
</comment>
<evidence type="ECO:0000256" key="2">
    <source>
        <dbReference type="ARBA" id="ARBA00009256"/>
    </source>
</evidence>
<dbReference type="SUPFAM" id="SSF52374">
    <property type="entry name" value="Nucleotidylyl transferase"/>
    <property type="match status" value="1"/>
</dbReference>
<dbReference type="InterPro" id="IPR003721">
    <property type="entry name" value="Pantoate_ligase"/>
</dbReference>
<evidence type="ECO:0000256" key="5">
    <source>
        <dbReference type="ARBA" id="ARBA00022741"/>
    </source>
</evidence>
<dbReference type="NCBIfam" id="TIGR00125">
    <property type="entry name" value="cyt_tran_rel"/>
    <property type="match status" value="1"/>
</dbReference>
<dbReference type="InterPro" id="IPR004821">
    <property type="entry name" value="Cyt_trans-like"/>
</dbReference>
<dbReference type="Gene3D" id="3.40.50.620">
    <property type="entry name" value="HUPs"/>
    <property type="match status" value="1"/>
</dbReference>